<dbReference type="RefSeq" id="WP_138833138.1">
    <property type="nucleotide sequence ID" value="NZ_VCNI01000001.1"/>
</dbReference>
<organism evidence="1 2">
    <name type="scientific">Flagellimonas algicola</name>
    <dbReference type="NCBI Taxonomy" id="2583815"/>
    <lineage>
        <taxon>Bacteria</taxon>
        <taxon>Pseudomonadati</taxon>
        <taxon>Bacteroidota</taxon>
        <taxon>Flavobacteriia</taxon>
        <taxon>Flavobacteriales</taxon>
        <taxon>Flavobacteriaceae</taxon>
        <taxon>Flagellimonas</taxon>
    </lineage>
</organism>
<reference evidence="1 2" key="1">
    <citation type="submission" date="2019-05" db="EMBL/GenBank/DDBJ databases">
        <title>Flagellimonas sp. AsT0115, sp. nov., isolated from a marine red algae, Asparagopsis taxiformis.</title>
        <authorList>
            <person name="Kim J."/>
            <person name="Jeong S.E."/>
            <person name="Jeon C.O."/>
        </authorList>
    </citation>
    <scope>NUCLEOTIDE SEQUENCE [LARGE SCALE GENOMIC DNA]</scope>
    <source>
        <strain evidence="1 2">AsT0115</strain>
    </source>
</reference>
<dbReference type="Proteomes" id="UP000751614">
    <property type="component" value="Unassembled WGS sequence"/>
</dbReference>
<evidence type="ECO:0000313" key="2">
    <source>
        <dbReference type="Proteomes" id="UP000751614"/>
    </source>
</evidence>
<evidence type="ECO:0000313" key="1">
    <source>
        <dbReference type="EMBL" id="TMU56557.1"/>
    </source>
</evidence>
<comment type="caution">
    <text evidence="1">The sequence shown here is derived from an EMBL/GenBank/DDBJ whole genome shotgun (WGS) entry which is preliminary data.</text>
</comment>
<accession>A0ABY2WP87</accession>
<evidence type="ECO:0008006" key="3">
    <source>
        <dbReference type="Google" id="ProtNLM"/>
    </source>
</evidence>
<name>A0ABY2WP87_9FLAO</name>
<keyword evidence="2" id="KW-1185">Reference proteome</keyword>
<gene>
    <name evidence="1" type="ORF">FGG15_03180</name>
</gene>
<protein>
    <recommendedName>
        <fullName evidence="3">OmpL-like beta-barrel porin-2</fullName>
    </recommendedName>
</protein>
<proteinExistence type="predicted"/>
<sequence length="409" mass="46742">MNQLDKLFTTALIGISLSYTIPAFGALQQLDEEIRMMDNAQIDSTSTLLINNAKNAVISDDFRPRFHTELKLKDNTILDRSYHSGNGYGGMDGYFFIDLDYKASKKIFKTDDLQLKLLTTLDQNTKSVFQASLISMDWERPRETNLGFSISLSHMGNSYSPTLEYLMRKGSLSLDKKLTYGWIPNENSWIRRHGLEISNTLAWGYSRSLMEYQAVNLGWEVDTKTGNSYRLGFFNEYNNMGGSFQILKDIRIPEGRYSSAGFTLGIDHNTTSFLNTSLELTIRELLNSNGYSFSINPTWKISPELNLSSGINLHRYRFNHKETLKLVLPYLKSTYAAGTKMTVDIFSQYNTETGRLAFKSDIVYKPKDGHKLELAYCRNRISEVANPFLKTQLQGSNLLFLKYTYSFAN</sequence>
<dbReference type="EMBL" id="VCNI01000001">
    <property type="protein sequence ID" value="TMU56557.1"/>
    <property type="molecule type" value="Genomic_DNA"/>
</dbReference>